<accession>A0A5C5YQP1</accession>
<reference evidence="1 2" key="1">
    <citation type="submission" date="2019-02" db="EMBL/GenBank/DDBJ databases">
        <title>Deep-cultivation of Planctomycetes and their phenomic and genomic characterization uncovers novel biology.</title>
        <authorList>
            <person name="Wiegand S."/>
            <person name="Jogler M."/>
            <person name="Boedeker C."/>
            <person name="Pinto D."/>
            <person name="Vollmers J."/>
            <person name="Rivas-Marin E."/>
            <person name="Kohn T."/>
            <person name="Peeters S.H."/>
            <person name="Heuer A."/>
            <person name="Rast P."/>
            <person name="Oberbeckmann S."/>
            <person name="Bunk B."/>
            <person name="Jeske O."/>
            <person name="Meyerdierks A."/>
            <person name="Storesund J.E."/>
            <person name="Kallscheuer N."/>
            <person name="Luecker S."/>
            <person name="Lage O.M."/>
            <person name="Pohl T."/>
            <person name="Merkel B.J."/>
            <person name="Hornburger P."/>
            <person name="Mueller R.-W."/>
            <person name="Bruemmer F."/>
            <person name="Labrenz M."/>
            <person name="Spormann A.M."/>
            <person name="Op Den Camp H."/>
            <person name="Overmann J."/>
            <person name="Amann R."/>
            <person name="Jetten M.S.M."/>
            <person name="Mascher T."/>
            <person name="Medema M.H."/>
            <person name="Devos D.P."/>
            <person name="Kaster A.-K."/>
            <person name="Ovreas L."/>
            <person name="Rohde M."/>
            <person name="Galperin M.Y."/>
            <person name="Jogler C."/>
        </authorList>
    </citation>
    <scope>NUCLEOTIDE SEQUENCE [LARGE SCALE GENOMIC DNA]</scope>
    <source>
        <strain evidence="1 2">Pla100</strain>
    </source>
</reference>
<name>A0A5C5YQP1_9BACT</name>
<dbReference type="EMBL" id="SJPM01000065">
    <property type="protein sequence ID" value="TWT77169.1"/>
    <property type="molecule type" value="Genomic_DNA"/>
</dbReference>
<evidence type="ECO:0000313" key="2">
    <source>
        <dbReference type="Proteomes" id="UP000316213"/>
    </source>
</evidence>
<proteinExistence type="predicted"/>
<dbReference type="Proteomes" id="UP000316213">
    <property type="component" value="Unassembled WGS sequence"/>
</dbReference>
<comment type="caution">
    <text evidence="1">The sequence shown here is derived from an EMBL/GenBank/DDBJ whole genome shotgun (WGS) entry which is preliminary data.</text>
</comment>
<dbReference type="RefSeq" id="WP_197168360.1">
    <property type="nucleotide sequence ID" value="NZ_SJPM01000065.1"/>
</dbReference>
<dbReference type="AlphaFoldDB" id="A0A5C5YQP1"/>
<sequence>MNADSPSIADCQTAIRQNCWAENQYELLLAANTLMEKCERDSSITVDDGLACLDHGGVVAEMGARILYVLTGRDGLGWHGAGYNELPFHVNKQNWLSFLETQTKERGTKR</sequence>
<gene>
    <name evidence="1" type="ORF">Pla100_63350</name>
</gene>
<evidence type="ECO:0000313" key="1">
    <source>
        <dbReference type="EMBL" id="TWT77169.1"/>
    </source>
</evidence>
<organism evidence="1 2">
    <name type="scientific">Neorhodopirellula pilleata</name>
    <dbReference type="NCBI Taxonomy" id="2714738"/>
    <lineage>
        <taxon>Bacteria</taxon>
        <taxon>Pseudomonadati</taxon>
        <taxon>Planctomycetota</taxon>
        <taxon>Planctomycetia</taxon>
        <taxon>Pirellulales</taxon>
        <taxon>Pirellulaceae</taxon>
        <taxon>Neorhodopirellula</taxon>
    </lineage>
</organism>
<protein>
    <submittedName>
        <fullName evidence="1">Uncharacterized protein</fullName>
    </submittedName>
</protein>
<keyword evidence="2" id="KW-1185">Reference proteome</keyword>